<evidence type="ECO:0000256" key="2">
    <source>
        <dbReference type="ARBA" id="ARBA00006484"/>
    </source>
</evidence>
<comment type="function">
    <text evidence="1 8">Catalyzes the NADPH-dependent reduction of beta-ketoacyl-ACP substrates to beta-hydroxyacyl-ACP products, the first reductive step in the elongation cycle of fatty acid biosynthesis.</text>
</comment>
<dbReference type="GO" id="GO:0051287">
    <property type="term" value="F:NAD binding"/>
    <property type="evidence" value="ECO:0007669"/>
    <property type="project" value="UniProtKB-UniRule"/>
</dbReference>
<comment type="pathway">
    <text evidence="8">Lipid metabolism; fatty acid biosynthesis.</text>
</comment>
<keyword evidence="8" id="KW-0276">Fatty acid metabolism</keyword>
<evidence type="ECO:0000259" key="9">
    <source>
        <dbReference type="SMART" id="SM00822"/>
    </source>
</evidence>
<evidence type="ECO:0000256" key="1">
    <source>
        <dbReference type="ARBA" id="ARBA00002607"/>
    </source>
</evidence>
<dbReference type="UniPathway" id="UPA00094"/>
<keyword evidence="3 7" id="KW-0521">NADP</keyword>
<evidence type="ECO:0000256" key="6">
    <source>
        <dbReference type="PIRSR" id="PIRSR611284-1"/>
    </source>
</evidence>
<evidence type="ECO:0000256" key="7">
    <source>
        <dbReference type="PIRSR" id="PIRSR611284-2"/>
    </source>
</evidence>
<keyword evidence="4 8" id="KW-0560">Oxidoreductase</keyword>
<evidence type="ECO:0000256" key="5">
    <source>
        <dbReference type="ARBA" id="ARBA00048508"/>
    </source>
</evidence>
<dbReference type="EMBL" id="QXIS01000004">
    <property type="protein sequence ID" value="RIE06821.1"/>
    <property type="molecule type" value="Genomic_DNA"/>
</dbReference>
<dbReference type="PRINTS" id="PR00080">
    <property type="entry name" value="SDRFAMILY"/>
</dbReference>
<comment type="subunit">
    <text evidence="8">Homotetramer.</text>
</comment>
<dbReference type="PANTHER" id="PTHR42879">
    <property type="entry name" value="3-OXOACYL-(ACYL-CARRIER-PROTEIN) REDUCTASE"/>
    <property type="match status" value="1"/>
</dbReference>
<accession>A0A398D5Q4</accession>
<comment type="catalytic activity">
    <reaction evidence="5 8">
        <text>a (3R)-hydroxyacyl-[ACP] + NADP(+) = a 3-oxoacyl-[ACP] + NADPH + H(+)</text>
        <dbReference type="Rhea" id="RHEA:17397"/>
        <dbReference type="Rhea" id="RHEA-COMP:9916"/>
        <dbReference type="Rhea" id="RHEA-COMP:9945"/>
        <dbReference type="ChEBI" id="CHEBI:15378"/>
        <dbReference type="ChEBI" id="CHEBI:57783"/>
        <dbReference type="ChEBI" id="CHEBI:58349"/>
        <dbReference type="ChEBI" id="CHEBI:78776"/>
        <dbReference type="ChEBI" id="CHEBI:78827"/>
        <dbReference type="EC" id="1.1.1.100"/>
    </reaction>
</comment>
<evidence type="ECO:0000256" key="3">
    <source>
        <dbReference type="ARBA" id="ARBA00022857"/>
    </source>
</evidence>
<dbReference type="NCBIfam" id="TIGR01830">
    <property type="entry name" value="3oxo_ACP_reduc"/>
    <property type="match status" value="1"/>
</dbReference>
<proteinExistence type="inferred from homology"/>
<keyword evidence="8" id="KW-0444">Lipid biosynthesis</keyword>
<evidence type="ECO:0000256" key="8">
    <source>
        <dbReference type="RuleBase" id="RU366074"/>
    </source>
</evidence>
<name>A0A398D5Q4_9BACT</name>
<dbReference type="InterPro" id="IPR057326">
    <property type="entry name" value="KR_dom"/>
</dbReference>
<dbReference type="PRINTS" id="PR00081">
    <property type="entry name" value="GDHRDH"/>
</dbReference>
<dbReference type="GO" id="GO:0006633">
    <property type="term" value="P:fatty acid biosynthetic process"/>
    <property type="evidence" value="ECO:0007669"/>
    <property type="project" value="UniProtKB-UniPathway"/>
</dbReference>
<organism evidence="10 11">
    <name type="scientific">Candidatus Cryosericum terrychapinii</name>
    <dbReference type="NCBI Taxonomy" id="2290919"/>
    <lineage>
        <taxon>Bacteria</taxon>
        <taxon>Pseudomonadati</taxon>
        <taxon>Caldisericota/Cryosericota group</taxon>
        <taxon>Candidatus Cryosericota</taxon>
        <taxon>Candidatus Cryosericia</taxon>
        <taxon>Candidatus Cryosericales</taxon>
        <taxon>Candidatus Cryosericaceae</taxon>
        <taxon>Candidatus Cryosericum</taxon>
    </lineage>
</organism>
<feature type="active site" description="Proton acceptor" evidence="6">
    <location>
        <position position="155"/>
    </location>
</feature>
<evidence type="ECO:0000313" key="11">
    <source>
        <dbReference type="Proteomes" id="UP000266328"/>
    </source>
</evidence>
<dbReference type="RefSeq" id="WP_119088495.1">
    <property type="nucleotide sequence ID" value="NZ_QXIS01000004.1"/>
</dbReference>
<comment type="similarity">
    <text evidence="2 8">Belongs to the short-chain dehydrogenases/reductases (SDR) family.</text>
</comment>
<dbReference type="FunFam" id="3.40.50.720:FF:000115">
    <property type="entry name" value="3-oxoacyl-[acyl-carrier-protein] reductase FabG"/>
    <property type="match status" value="1"/>
</dbReference>
<keyword evidence="8" id="KW-0275">Fatty acid biosynthesis</keyword>
<dbReference type="AlphaFoldDB" id="A0A398D5Q4"/>
<dbReference type="InterPro" id="IPR002347">
    <property type="entry name" value="SDR_fam"/>
</dbReference>
<gene>
    <name evidence="10" type="primary">fabG</name>
    <name evidence="10" type="ORF">SMC7_00835</name>
</gene>
<dbReference type="OrthoDB" id="9803333at2"/>
<feature type="binding site" evidence="7">
    <location>
        <begin position="155"/>
        <end position="159"/>
    </location>
    <ligand>
        <name>NADP(+)</name>
        <dbReference type="ChEBI" id="CHEBI:58349"/>
    </ligand>
</feature>
<dbReference type="NCBIfam" id="NF009466">
    <property type="entry name" value="PRK12826.1-2"/>
    <property type="match status" value="1"/>
</dbReference>
<dbReference type="InterPro" id="IPR020904">
    <property type="entry name" value="Sc_DH/Rdtase_CS"/>
</dbReference>
<dbReference type="Pfam" id="PF13561">
    <property type="entry name" value="adh_short_C2"/>
    <property type="match status" value="1"/>
</dbReference>
<feature type="binding site" evidence="7">
    <location>
        <begin position="12"/>
        <end position="15"/>
    </location>
    <ligand>
        <name>NADP(+)</name>
        <dbReference type="ChEBI" id="CHEBI:58349"/>
    </ligand>
</feature>
<dbReference type="PANTHER" id="PTHR42879:SF2">
    <property type="entry name" value="3-OXOACYL-[ACYL-CARRIER-PROTEIN] REDUCTASE FABG"/>
    <property type="match status" value="1"/>
</dbReference>
<dbReference type="NCBIfam" id="NF005559">
    <property type="entry name" value="PRK07231.1"/>
    <property type="match status" value="1"/>
</dbReference>
<dbReference type="SUPFAM" id="SSF51735">
    <property type="entry name" value="NAD(P)-binding Rossmann-fold domains"/>
    <property type="match status" value="1"/>
</dbReference>
<keyword evidence="11" id="KW-1185">Reference proteome</keyword>
<dbReference type="PROSITE" id="PS00061">
    <property type="entry name" value="ADH_SHORT"/>
    <property type="match status" value="1"/>
</dbReference>
<evidence type="ECO:0000313" key="10">
    <source>
        <dbReference type="EMBL" id="RIE06821.1"/>
    </source>
</evidence>
<feature type="domain" description="Ketoreductase" evidence="9">
    <location>
        <begin position="6"/>
        <end position="186"/>
    </location>
</feature>
<dbReference type="SMART" id="SM00822">
    <property type="entry name" value="PKS_KR"/>
    <property type="match status" value="1"/>
</dbReference>
<dbReference type="EC" id="1.1.1.100" evidence="8"/>
<reference evidence="10 11" key="1">
    <citation type="submission" date="2018-09" db="EMBL/GenBank/DDBJ databases">
        <title>Discovery and Ecogenomic Context for Candidatus Cryosericales, a Global Caldiserica Order Active in Thawing Permafrost.</title>
        <authorList>
            <person name="Martinez M.A."/>
            <person name="Woodcroft B.J."/>
            <person name="Ignacio Espinoza J.C."/>
            <person name="Zayed A."/>
            <person name="Singleton C.M."/>
            <person name="Boyd J."/>
            <person name="Li Y.-F."/>
            <person name="Purvine S."/>
            <person name="Maughan H."/>
            <person name="Hodgkins S.B."/>
            <person name="Anderson D."/>
            <person name="Sederholm M."/>
            <person name="Temperton B."/>
            <person name="Saleska S.R."/>
            <person name="Tyson G.W."/>
            <person name="Rich V.I."/>
        </authorList>
    </citation>
    <scope>NUCLEOTIDE SEQUENCE [LARGE SCALE GENOMIC DNA]</scope>
    <source>
        <strain evidence="10 11">SMC7</strain>
    </source>
</reference>
<sequence length="247" mass="25408">MTLEGKTALVTGGSRGIGRGIALELATQGATVIIDFHQNRVAAEEVVTAITAMGRVCEAVQADVGDVAEADSLVARSIMLTGSLDILVSNAGITRDALLVRMTDEKWNDVLRTNLTGTFNVTRAAARHMMSQRSGRIVLISSVVGLGGNAGQANYAASKAGVIALAKTAAKELGPRGVTVNVVAPGFVETDMTSPLDNKAVSSYLASIPLRRAGTPGDVAKVVAFLASEDASYITGQVLVVDGGLSL</sequence>
<dbReference type="InterPro" id="IPR011284">
    <property type="entry name" value="3oxo_ACP_reduc"/>
</dbReference>
<dbReference type="InterPro" id="IPR036291">
    <property type="entry name" value="NAD(P)-bd_dom_sf"/>
</dbReference>
<comment type="caution">
    <text evidence="10">The sequence shown here is derived from an EMBL/GenBank/DDBJ whole genome shotgun (WGS) entry which is preliminary data.</text>
</comment>
<keyword evidence="8" id="KW-0443">Lipid metabolism</keyword>
<dbReference type="InterPro" id="IPR050259">
    <property type="entry name" value="SDR"/>
</dbReference>
<dbReference type="GO" id="GO:0004316">
    <property type="term" value="F:3-oxoacyl-[acyl-carrier-protein] reductase (NADPH) activity"/>
    <property type="evidence" value="ECO:0007669"/>
    <property type="project" value="UniProtKB-UniRule"/>
</dbReference>
<dbReference type="Gene3D" id="3.40.50.720">
    <property type="entry name" value="NAD(P)-binding Rossmann-like Domain"/>
    <property type="match status" value="1"/>
</dbReference>
<evidence type="ECO:0000256" key="4">
    <source>
        <dbReference type="ARBA" id="ARBA00023002"/>
    </source>
</evidence>
<protein>
    <recommendedName>
        <fullName evidence="8">3-oxoacyl-[acyl-carrier-protein] reductase</fullName>
        <ecNumber evidence="8">1.1.1.100</ecNumber>
    </recommendedName>
</protein>
<dbReference type="Proteomes" id="UP000266328">
    <property type="component" value="Unassembled WGS sequence"/>
</dbReference>
<feature type="binding site" evidence="7">
    <location>
        <position position="90"/>
    </location>
    <ligand>
        <name>NADP(+)</name>
        <dbReference type="ChEBI" id="CHEBI:58349"/>
    </ligand>
</feature>